<dbReference type="InterPro" id="IPR050266">
    <property type="entry name" value="AB_hydrolase_sf"/>
</dbReference>
<dbReference type="GO" id="GO:0016020">
    <property type="term" value="C:membrane"/>
    <property type="evidence" value="ECO:0007669"/>
    <property type="project" value="TreeGrafter"/>
</dbReference>
<evidence type="ECO:0000313" key="2">
    <source>
        <dbReference type="EMBL" id="NID16376.1"/>
    </source>
</evidence>
<comment type="caution">
    <text evidence="2">The sequence shown here is derived from an EMBL/GenBank/DDBJ whole genome shotgun (WGS) entry which is preliminary data.</text>
</comment>
<dbReference type="InterPro" id="IPR000073">
    <property type="entry name" value="AB_hydrolase_1"/>
</dbReference>
<reference evidence="2 3" key="1">
    <citation type="journal article" date="2006" name="Int. J. Syst. Evol. Microbiol.">
        <title>Dyella yeojuensis sp. nov., isolated from greenhouse soil in Korea.</title>
        <authorList>
            <person name="Kim B.Y."/>
            <person name="Weon H.Y."/>
            <person name="Lee K.H."/>
            <person name="Seok S.J."/>
            <person name="Kwon S.W."/>
            <person name="Go S.J."/>
            <person name="Stackebrandt E."/>
        </authorList>
    </citation>
    <scope>NUCLEOTIDE SEQUENCE [LARGE SCALE GENOMIC DNA]</scope>
    <source>
        <strain evidence="2 3">DSM 17673</strain>
    </source>
</reference>
<evidence type="ECO:0000313" key="3">
    <source>
        <dbReference type="Proteomes" id="UP000518878"/>
    </source>
</evidence>
<dbReference type="InterPro" id="IPR029058">
    <property type="entry name" value="AB_hydrolase_fold"/>
</dbReference>
<feature type="domain" description="AB hydrolase-1" evidence="1">
    <location>
        <begin position="44"/>
        <end position="270"/>
    </location>
</feature>
<name>A0A7X5QVW4_9GAMM</name>
<dbReference type="InterPro" id="IPR000639">
    <property type="entry name" value="Epox_hydrolase-like"/>
</dbReference>
<dbReference type="PANTHER" id="PTHR43798">
    <property type="entry name" value="MONOACYLGLYCEROL LIPASE"/>
    <property type="match status" value="1"/>
</dbReference>
<dbReference type="PRINTS" id="PR00412">
    <property type="entry name" value="EPOXHYDRLASE"/>
</dbReference>
<dbReference type="Proteomes" id="UP000518878">
    <property type="component" value="Unassembled WGS sequence"/>
</dbReference>
<dbReference type="EMBL" id="JAAQTL010000001">
    <property type="protein sequence ID" value="NID16376.1"/>
    <property type="molecule type" value="Genomic_DNA"/>
</dbReference>
<accession>A0A7X5QVW4</accession>
<dbReference type="AlphaFoldDB" id="A0A7X5QVW4"/>
<evidence type="ECO:0000259" key="1">
    <source>
        <dbReference type="Pfam" id="PF00561"/>
    </source>
</evidence>
<keyword evidence="2" id="KW-0378">Hydrolase</keyword>
<dbReference type="GO" id="GO:0047372">
    <property type="term" value="F:monoacylglycerol lipase activity"/>
    <property type="evidence" value="ECO:0007669"/>
    <property type="project" value="TreeGrafter"/>
</dbReference>
<gene>
    <name evidence="2" type="ORF">HBF32_12980</name>
</gene>
<protein>
    <submittedName>
        <fullName evidence="2">Alpha/beta hydrolase</fullName>
    </submittedName>
</protein>
<dbReference type="Pfam" id="PF00561">
    <property type="entry name" value="Abhydrolase_1"/>
    <property type="match status" value="1"/>
</dbReference>
<organism evidence="2 3">
    <name type="scientific">Luteibacter yeojuensis</name>
    <dbReference type="NCBI Taxonomy" id="345309"/>
    <lineage>
        <taxon>Bacteria</taxon>
        <taxon>Pseudomonadati</taxon>
        <taxon>Pseudomonadota</taxon>
        <taxon>Gammaproteobacteria</taxon>
        <taxon>Lysobacterales</taxon>
        <taxon>Rhodanobacteraceae</taxon>
        <taxon>Luteibacter</taxon>
    </lineage>
</organism>
<proteinExistence type="predicted"/>
<keyword evidence="3" id="KW-1185">Reference proteome</keyword>
<dbReference type="Gene3D" id="3.40.50.1820">
    <property type="entry name" value="alpha/beta hydrolase"/>
    <property type="match status" value="1"/>
</dbReference>
<dbReference type="GO" id="GO:0046464">
    <property type="term" value="P:acylglycerol catabolic process"/>
    <property type="evidence" value="ECO:0007669"/>
    <property type="project" value="TreeGrafter"/>
</dbReference>
<sequence>MAASKARAPAKAMNAKQFNAARRYLRTAYGNIAHVEQGSGETALFLHGFPLNGFQWRGVLPQLADARRCIAPDFLGLGYTEVAAGQSVAPAAQADMLAAFMDALGIARADIVANDSGGAVAQLLATRHPERVRTLLLTNCDTEHECPPAAMAPVIAMSREGTYVGKWLRPWLEDKTLARSPQGLGGMTYCYPDHPTDEAIDMYLSPLVAHAERTHAYALALEENSLAGIGPRLAACTVPLRVVWGMSDPIFSPAGAEYLDRAFPRSRGVRRIAQAKLFFPEEFPDVVATEARALWAAS</sequence>
<dbReference type="PRINTS" id="PR00111">
    <property type="entry name" value="ABHYDROLASE"/>
</dbReference>
<dbReference type="PANTHER" id="PTHR43798:SF33">
    <property type="entry name" value="HYDROLASE, PUTATIVE (AFU_ORTHOLOGUE AFUA_2G14860)-RELATED"/>
    <property type="match status" value="1"/>
</dbReference>
<dbReference type="SUPFAM" id="SSF53474">
    <property type="entry name" value="alpha/beta-Hydrolases"/>
    <property type="match status" value="1"/>
</dbReference>